<reference evidence="4 5" key="1">
    <citation type="submission" date="2014-04" db="EMBL/GenBank/DDBJ databases">
        <title>Evolutionary Origins and Diversification of the Mycorrhizal Mutualists.</title>
        <authorList>
            <consortium name="DOE Joint Genome Institute"/>
            <consortium name="Mycorrhizal Genomics Consortium"/>
            <person name="Kohler A."/>
            <person name="Kuo A."/>
            <person name="Nagy L.G."/>
            <person name="Floudas D."/>
            <person name="Copeland A."/>
            <person name="Barry K.W."/>
            <person name="Cichocki N."/>
            <person name="Veneault-Fourrey C."/>
            <person name="LaButti K."/>
            <person name="Lindquist E.A."/>
            <person name="Lipzen A."/>
            <person name="Lundell T."/>
            <person name="Morin E."/>
            <person name="Murat C."/>
            <person name="Riley R."/>
            <person name="Ohm R."/>
            <person name="Sun H."/>
            <person name="Tunlid A."/>
            <person name="Henrissat B."/>
            <person name="Grigoriev I.V."/>
            <person name="Hibbett D.S."/>
            <person name="Martin F."/>
        </authorList>
    </citation>
    <scope>NUCLEOTIDE SEQUENCE [LARGE SCALE GENOMIC DNA]</scope>
    <source>
        <strain evidence="4 5">Koide BX008</strain>
    </source>
</reference>
<feature type="compositionally biased region" description="Polar residues" evidence="1">
    <location>
        <begin position="164"/>
        <end position="176"/>
    </location>
</feature>
<dbReference type="InterPro" id="IPR008978">
    <property type="entry name" value="HSP20-like_chaperone"/>
</dbReference>
<dbReference type="InterPro" id="IPR007052">
    <property type="entry name" value="CS_dom"/>
</dbReference>
<feature type="domain" description="SGS" evidence="2">
    <location>
        <begin position="102"/>
        <end position="197"/>
    </location>
</feature>
<evidence type="ECO:0000256" key="1">
    <source>
        <dbReference type="SAM" id="MobiDB-lite"/>
    </source>
</evidence>
<evidence type="ECO:0000259" key="3">
    <source>
        <dbReference type="PROSITE" id="PS51203"/>
    </source>
</evidence>
<dbReference type="Pfam" id="PF05002">
    <property type="entry name" value="SGS"/>
    <property type="match status" value="1"/>
</dbReference>
<dbReference type="CDD" id="cd06466">
    <property type="entry name" value="p23_CS_SGT1_like"/>
    <property type="match status" value="1"/>
</dbReference>
<dbReference type="SUPFAM" id="SSF49764">
    <property type="entry name" value="HSP20-like chaperones"/>
    <property type="match status" value="1"/>
</dbReference>
<dbReference type="Pfam" id="PF04969">
    <property type="entry name" value="CS"/>
    <property type="match status" value="1"/>
</dbReference>
<organism evidence="4 5">
    <name type="scientific">Amanita muscaria (strain Koide BX008)</name>
    <dbReference type="NCBI Taxonomy" id="946122"/>
    <lineage>
        <taxon>Eukaryota</taxon>
        <taxon>Fungi</taxon>
        <taxon>Dikarya</taxon>
        <taxon>Basidiomycota</taxon>
        <taxon>Agaricomycotina</taxon>
        <taxon>Agaricomycetes</taxon>
        <taxon>Agaricomycetidae</taxon>
        <taxon>Agaricales</taxon>
        <taxon>Pluteineae</taxon>
        <taxon>Amanitaceae</taxon>
        <taxon>Amanita</taxon>
    </lineage>
</organism>
<dbReference type="PROSITE" id="PS51203">
    <property type="entry name" value="CS"/>
    <property type="match status" value="1"/>
</dbReference>
<dbReference type="HOGENOM" id="CLU_039532_2_0_1"/>
<protein>
    <recommendedName>
        <fullName evidence="6">SGS-domain-containing protein</fullName>
    </recommendedName>
</protein>
<dbReference type="Gene3D" id="2.60.40.790">
    <property type="match status" value="1"/>
</dbReference>
<evidence type="ECO:0000259" key="2">
    <source>
        <dbReference type="PROSITE" id="PS51048"/>
    </source>
</evidence>
<feature type="region of interest" description="Disordered" evidence="1">
    <location>
        <begin position="164"/>
        <end position="197"/>
    </location>
</feature>
<dbReference type="InterPro" id="IPR007699">
    <property type="entry name" value="SGS_dom"/>
</dbReference>
<accession>A0A0C2XNV2</accession>
<dbReference type="STRING" id="946122.A0A0C2XNV2"/>
<proteinExistence type="predicted"/>
<feature type="domain" description="CS" evidence="3">
    <location>
        <begin position="1"/>
        <end position="86"/>
    </location>
</feature>
<name>A0A0C2XNV2_AMAMK</name>
<evidence type="ECO:0000313" key="4">
    <source>
        <dbReference type="EMBL" id="KIL70853.1"/>
    </source>
</evidence>
<evidence type="ECO:0000313" key="5">
    <source>
        <dbReference type="Proteomes" id="UP000054549"/>
    </source>
</evidence>
<gene>
    <name evidence="4" type="ORF">M378DRAFT_495036</name>
</gene>
<dbReference type="PROSITE" id="PS51048">
    <property type="entry name" value="SGS"/>
    <property type="match status" value="1"/>
</dbReference>
<dbReference type="EMBL" id="KN818223">
    <property type="protein sequence ID" value="KIL70853.1"/>
    <property type="molecule type" value="Genomic_DNA"/>
</dbReference>
<dbReference type="InterPro" id="IPR044563">
    <property type="entry name" value="Sgt1-like"/>
</dbReference>
<feature type="compositionally biased region" description="Basic and acidic residues" evidence="1">
    <location>
        <begin position="177"/>
        <end position="186"/>
    </location>
</feature>
<dbReference type="GO" id="GO:0051087">
    <property type="term" value="F:protein-folding chaperone binding"/>
    <property type="evidence" value="ECO:0007669"/>
    <property type="project" value="InterPro"/>
</dbReference>
<sequence length="197" mass="21887">MTTPRYEYYETEEKLTVSVFDKGADPALVSINFEPRKVTYTHGEKQLVLEPLKGQIDPSASDYTVGKVKVEIRLVKLATGRWGAIIGDQPDILVSIPQTTPAVAEARSAKKNWDGITTDILKSDKETSLDEDPNVGGDSTLNSFFQKLYGDADEDTRRAMMKSFQESGGTTLSTNWDEVRRGKVEIKPPQGAEAKKW</sequence>
<dbReference type="OrthoDB" id="1898560at2759"/>
<evidence type="ECO:0008006" key="6">
    <source>
        <dbReference type="Google" id="ProtNLM"/>
    </source>
</evidence>
<dbReference type="Proteomes" id="UP000054549">
    <property type="component" value="Unassembled WGS sequence"/>
</dbReference>
<dbReference type="FunCoup" id="A0A0C2XNV2">
    <property type="interactions" value="551"/>
</dbReference>
<keyword evidence="5" id="KW-1185">Reference proteome</keyword>
<dbReference type="InParanoid" id="A0A0C2XNV2"/>
<dbReference type="AlphaFoldDB" id="A0A0C2XNV2"/>
<dbReference type="PANTHER" id="PTHR45862">
    <property type="entry name" value="PROTEIN SGT1 HOMOLOG"/>
    <property type="match status" value="1"/>
</dbReference>